<protein>
    <submittedName>
        <fullName evidence="4">PAS domain-containing protein</fullName>
    </submittedName>
</protein>
<feature type="domain" description="PAS" evidence="3">
    <location>
        <begin position="482"/>
        <end position="527"/>
    </location>
</feature>
<name>A0ABU0HGY6_9HYPH</name>
<gene>
    <name evidence="4" type="ORF">QO016_001038</name>
</gene>
<evidence type="ECO:0000256" key="1">
    <source>
        <dbReference type="SAM" id="MobiDB-lite"/>
    </source>
</evidence>
<dbReference type="InterPro" id="IPR000014">
    <property type="entry name" value="PAS"/>
</dbReference>
<dbReference type="InterPro" id="IPR036890">
    <property type="entry name" value="HATPase_C_sf"/>
</dbReference>
<accession>A0ABU0HGY6</accession>
<dbReference type="Proteomes" id="UP001236369">
    <property type="component" value="Unassembled WGS sequence"/>
</dbReference>
<dbReference type="RefSeq" id="WP_238250140.1">
    <property type="nucleotide sequence ID" value="NZ_BPQX01000037.1"/>
</dbReference>
<evidence type="ECO:0000259" key="2">
    <source>
        <dbReference type="PROSITE" id="PS50109"/>
    </source>
</evidence>
<feature type="region of interest" description="Disordered" evidence="1">
    <location>
        <begin position="574"/>
        <end position="593"/>
    </location>
</feature>
<dbReference type="InterPro" id="IPR052023">
    <property type="entry name" value="Histidine_kinase_KdpD"/>
</dbReference>
<dbReference type="SUPFAM" id="SSF55785">
    <property type="entry name" value="PYP-like sensor domain (PAS domain)"/>
    <property type="match status" value="1"/>
</dbReference>
<feature type="domain" description="Histidine kinase" evidence="2">
    <location>
        <begin position="599"/>
        <end position="804"/>
    </location>
</feature>
<evidence type="ECO:0000313" key="4">
    <source>
        <dbReference type="EMBL" id="MDQ0441555.1"/>
    </source>
</evidence>
<dbReference type="Pfam" id="PF08448">
    <property type="entry name" value="PAS_4"/>
    <property type="match status" value="1"/>
</dbReference>
<comment type="caution">
    <text evidence="4">The sequence shown here is derived from an EMBL/GenBank/DDBJ whole genome shotgun (WGS) entry which is preliminary data.</text>
</comment>
<dbReference type="EMBL" id="JAUSVV010000002">
    <property type="protein sequence ID" value="MDQ0441555.1"/>
    <property type="molecule type" value="Genomic_DNA"/>
</dbReference>
<dbReference type="PROSITE" id="PS50112">
    <property type="entry name" value="PAS"/>
    <property type="match status" value="1"/>
</dbReference>
<keyword evidence="5" id="KW-1185">Reference proteome</keyword>
<feature type="region of interest" description="Disordered" evidence="1">
    <location>
        <begin position="318"/>
        <end position="354"/>
    </location>
</feature>
<dbReference type="Gene3D" id="3.30.450.20">
    <property type="entry name" value="PAS domain"/>
    <property type="match status" value="1"/>
</dbReference>
<evidence type="ECO:0000259" key="3">
    <source>
        <dbReference type="PROSITE" id="PS50112"/>
    </source>
</evidence>
<proteinExistence type="predicted"/>
<dbReference type="InterPro" id="IPR005467">
    <property type="entry name" value="His_kinase_dom"/>
</dbReference>
<organism evidence="4 5">
    <name type="scientific">Methylobacterium persicinum</name>
    <dbReference type="NCBI Taxonomy" id="374426"/>
    <lineage>
        <taxon>Bacteria</taxon>
        <taxon>Pseudomonadati</taxon>
        <taxon>Pseudomonadota</taxon>
        <taxon>Alphaproteobacteria</taxon>
        <taxon>Hyphomicrobiales</taxon>
        <taxon>Methylobacteriaceae</taxon>
        <taxon>Methylobacterium</taxon>
    </lineage>
</organism>
<dbReference type="InterPro" id="IPR013656">
    <property type="entry name" value="PAS_4"/>
</dbReference>
<dbReference type="PROSITE" id="PS50109">
    <property type="entry name" value="HIS_KIN"/>
    <property type="match status" value="1"/>
</dbReference>
<dbReference type="SUPFAM" id="SSF55874">
    <property type="entry name" value="ATPase domain of HSP90 chaperone/DNA topoisomerase II/histidine kinase"/>
    <property type="match status" value="1"/>
</dbReference>
<dbReference type="PANTHER" id="PTHR45569:SF1">
    <property type="entry name" value="SENSOR PROTEIN KDPD"/>
    <property type="match status" value="1"/>
</dbReference>
<evidence type="ECO:0000313" key="5">
    <source>
        <dbReference type="Proteomes" id="UP001236369"/>
    </source>
</evidence>
<sequence length="808" mass="83706">MHTDSTSRDGGDVGSLAPAFALWGREPALAAVVQDGSGTYLVLDAGDGRVRHASPAAARLADVLTGLDSRAVVRQLAAACPAEGGHRLVRLRLDPRRIAPPSVFLVSCAGDAEGRRVFLAAPSGPLSLPRSAPVRMTQTVPTTATPLPSPVMPAAEPVAAEPAPNVPREGDRFLWRSDDGSVLTHLTGALAGLTGQDWTTLAGHHAEPGIAPIAAALASRRTFRRVPVSFRLGDLTIQAEVSGAPAGREGREFRGFEGFGVIRAIGREEAVSAPIDADLLAFASDEDEDAAAETTLSTDEHAAFREIARALGARYAGDEDSLDGQPAGTRPEGSVTPFPGLRGDLPASAASPEGDGSVGLLDGLPMAALVHRGTAILAANRPFLDLTRFAGLDDLRGAGMDAIFPGGAPNFRSGLSHEAAIGTASGAARPVEITRGICAWEGGPAAILLLRILDESDPRRELAAERLAREVQAGRAIGAEAALDALQAGVVTIDGQGRVVTLNRAAASCLGGSPAELVGSDFAGLFDAGSAGPLAAALAGGEAPAAILAKGRAMTVSLAPPRADGHRVAVLHRLPEPASGSTPSQGRSEAPPRALSLQRLNRELREPVNAILQLTHSMLEERFGALGDLRYRACLSDIRDAGERIVERMAELSDLAAIESGQIDLHPRPLALNEVVAGCVSVLQTEAARGRIVLRTSFSADLAELEVDEPSVRRAASLVIEHAIRRSVAGGQVIVSTGTGEAAEVALRVRDGSPAQDGIEPGTAEEDLRLALPRALVQANGGRLRLAGRGEEGMLVEILLPARRNARA</sequence>
<dbReference type="PANTHER" id="PTHR45569">
    <property type="entry name" value="SENSOR PROTEIN KDPD"/>
    <property type="match status" value="1"/>
</dbReference>
<dbReference type="InterPro" id="IPR035965">
    <property type="entry name" value="PAS-like_dom_sf"/>
</dbReference>
<dbReference type="Gene3D" id="3.30.565.10">
    <property type="entry name" value="Histidine kinase-like ATPase, C-terminal domain"/>
    <property type="match status" value="1"/>
</dbReference>
<reference evidence="4 5" key="1">
    <citation type="submission" date="2023-07" db="EMBL/GenBank/DDBJ databases">
        <title>Genomic Encyclopedia of Type Strains, Phase IV (KMG-IV): sequencing the most valuable type-strain genomes for metagenomic binning, comparative biology and taxonomic classification.</title>
        <authorList>
            <person name="Goeker M."/>
        </authorList>
    </citation>
    <scope>NUCLEOTIDE SEQUENCE [LARGE SCALE GENOMIC DNA]</scope>
    <source>
        <strain evidence="4 5">DSM 19562</strain>
    </source>
</reference>